<keyword evidence="2 5" id="KW-0479">Metal-binding</keyword>
<dbReference type="PANTHER" id="PTHR21256:SF2">
    <property type="entry name" value="HISTIDINE BIOSYNTHESIS TRIFUNCTIONAL PROTEIN"/>
    <property type="match status" value="1"/>
</dbReference>
<dbReference type="Gene3D" id="1.20.5.1300">
    <property type="match status" value="1"/>
</dbReference>
<feature type="binding site" evidence="5 10">
    <location>
        <position position="262"/>
    </location>
    <ligand>
        <name>Zn(2+)</name>
        <dbReference type="ChEBI" id="CHEBI:29105"/>
    </ligand>
</feature>
<evidence type="ECO:0000256" key="10">
    <source>
        <dbReference type="PIRSR" id="PIRSR000099-4"/>
    </source>
</evidence>
<keyword evidence="13" id="KW-1185">Reference proteome</keyword>
<dbReference type="FunFam" id="3.40.50.1980:FF:000026">
    <property type="entry name" value="Histidinol dehydrogenase"/>
    <property type="match status" value="1"/>
</dbReference>
<feature type="binding site" evidence="5 9">
    <location>
        <position position="262"/>
    </location>
    <ligand>
        <name>substrate</name>
    </ligand>
</feature>
<feature type="active site" description="Proton acceptor" evidence="5 7">
    <location>
        <position position="326"/>
    </location>
</feature>
<comment type="catalytic activity">
    <reaction evidence="5">
        <text>L-histidinol + 2 NAD(+) + H2O = L-histidine + 2 NADH + 3 H(+)</text>
        <dbReference type="Rhea" id="RHEA:20641"/>
        <dbReference type="ChEBI" id="CHEBI:15377"/>
        <dbReference type="ChEBI" id="CHEBI:15378"/>
        <dbReference type="ChEBI" id="CHEBI:57540"/>
        <dbReference type="ChEBI" id="CHEBI:57595"/>
        <dbReference type="ChEBI" id="CHEBI:57699"/>
        <dbReference type="ChEBI" id="CHEBI:57945"/>
        <dbReference type="EC" id="1.1.1.23"/>
    </reaction>
</comment>
<comment type="cofactor">
    <cofactor evidence="5 10">
        <name>Zn(2+)</name>
        <dbReference type="ChEBI" id="CHEBI:29105"/>
    </cofactor>
    <text evidence="5 10">Binds 1 zinc ion per subunit.</text>
</comment>
<comment type="similarity">
    <text evidence="1 5 6 11">Belongs to the histidinol dehydrogenase family.</text>
</comment>
<dbReference type="GO" id="GO:0000105">
    <property type="term" value="P:L-histidine biosynthetic process"/>
    <property type="evidence" value="ECO:0007669"/>
    <property type="project" value="UniProtKB-UniRule"/>
</dbReference>
<feature type="binding site" evidence="5 8">
    <location>
        <position position="213"/>
    </location>
    <ligand>
        <name>NAD(+)</name>
        <dbReference type="ChEBI" id="CHEBI:57540"/>
    </ligand>
</feature>
<evidence type="ECO:0000256" key="9">
    <source>
        <dbReference type="PIRSR" id="PIRSR000099-3"/>
    </source>
</evidence>
<dbReference type="PRINTS" id="PR00083">
    <property type="entry name" value="HOLDHDRGNASE"/>
</dbReference>
<feature type="active site" description="Proton acceptor" evidence="5 7">
    <location>
        <position position="325"/>
    </location>
</feature>
<dbReference type="InterPro" id="IPR016161">
    <property type="entry name" value="Ald_DH/histidinol_DH"/>
</dbReference>
<evidence type="ECO:0000256" key="3">
    <source>
        <dbReference type="ARBA" id="ARBA00022833"/>
    </source>
</evidence>
<evidence type="ECO:0000256" key="2">
    <source>
        <dbReference type="ARBA" id="ARBA00022723"/>
    </source>
</evidence>
<dbReference type="GO" id="GO:0004399">
    <property type="term" value="F:histidinol dehydrogenase activity"/>
    <property type="evidence" value="ECO:0007669"/>
    <property type="project" value="UniProtKB-UniRule"/>
</dbReference>
<comment type="caution">
    <text evidence="12">The sequence shown here is derived from an EMBL/GenBank/DDBJ whole genome shotgun (WGS) entry which is preliminary data.</text>
</comment>
<dbReference type="NCBIfam" id="TIGR00069">
    <property type="entry name" value="hisD"/>
    <property type="match status" value="1"/>
</dbReference>
<dbReference type="EMBL" id="JAHVHU010000010">
    <property type="protein sequence ID" value="MBY5958896.1"/>
    <property type="molecule type" value="Genomic_DNA"/>
</dbReference>
<evidence type="ECO:0000256" key="4">
    <source>
        <dbReference type="ARBA" id="ARBA00023002"/>
    </source>
</evidence>
<dbReference type="Pfam" id="PF00815">
    <property type="entry name" value="Histidinol_dh"/>
    <property type="match status" value="1"/>
</dbReference>
<dbReference type="Proteomes" id="UP000753961">
    <property type="component" value="Unassembled WGS sequence"/>
</dbReference>
<protein>
    <recommendedName>
        <fullName evidence="5">Histidinol dehydrogenase</fullName>
        <shortName evidence="5">HDH</shortName>
        <ecNumber evidence="5">1.1.1.23</ecNumber>
    </recommendedName>
</protein>
<evidence type="ECO:0000256" key="11">
    <source>
        <dbReference type="RuleBase" id="RU004175"/>
    </source>
</evidence>
<dbReference type="AlphaFoldDB" id="A0A953HVE5"/>
<evidence type="ECO:0000313" key="13">
    <source>
        <dbReference type="Proteomes" id="UP000753961"/>
    </source>
</evidence>
<accession>A0A953HVE5</accession>
<evidence type="ECO:0000256" key="5">
    <source>
        <dbReference type="HAMAP-Rule" id="MF_01024"/>
    </source>
</evidence>
<dbReference type="CDD" id="cd06572">
    <property type="entry name" value="Histidinol_dh"/>
    <property type="match status" value="1"/>
</dbReference>
<feature type="binding site" evidence="5 10">
    <location>
        <position position="418"/>
    </location>
    <ligand>
        <name>Zn(2+)</name>
        <dbReference type="ChEBI" id="CHEBI:29105"/>
    </ligand>
</feature>
<evidence type="ECO:0000256" key="1">
    <source>
        <dbReference type="ARBA" id="ARBA00010178"/>
    </source>
</evidence>
<dbReference type="GO" id="GO:0005829">
    <property type="term" value="C:cytosol"/>
    <property type="evidence" value="ECO:0007669"/>
    <property type="project" value="TreeGrafter"/>
</dbReference>
<dbReference type="RefSeq" id="WP_222580430.1">
    <property type="nucleotide sequence ID" value="NZ_JAHVHU010000010.1"/>
</dbReference>
<evidence type="ECO:0000256" key="7">
    <source>
        <dbReference type="PIRSR" id="PIRSR000099-1"/>
    </source>
</evidence>
<dbReference type="SUPFAM" id="SSF53720">
    <property type="entry name" value="ALDH-like"/>
    <property type="match status" value="1"/>
</dbReference>
<dbReference type="InterPro" id="IPR012131">
    <property type="entry name" value="Hstdl_DH"/>
</dbReference>
<dbReference type="GO" id="GO:0008270">
    <property type="term" value="F:zinc ion binding"/>
    <property type="evidence" value="ECO:0007669"/>
    <property type="project" value="UniProtKB-UniRule"/>
</dbReference>
<dbReference type="PANTHER" id="PTHR21256">
    <property type="entry name" value="HISTIDINOL DEHYDROGENASE HDH"/>
    <property type="match status" value="1"/>
</dbReference>
<keyword evidence="4 5" id="KW-0560">Oxidoreductase</keyword>
<evidence type="ECO:0000313" key="12">
    <source>
        <dbReference type="EMBL" id="MBY5958896.1"/>
    </source>
</evidence>
<dbReference type="PIRSF" id="PIRSF000099">
    <property type="entry name" value="Histidinol_dh"/>
    <property type="match status" value="1"/>
</dbReference>
<feature type="binding site" evidence="5 10">
    <location>
        <position position="259"/>
    </location>
    <ligand>
        <name>Zn(2+)</name>
        <dbReference type="ChEBI" id="CHEBI:29105"/>
    </ligand>
</feature>
<comment type="function">
    <text evidence="5">Catalyzes the sequential NAD-dependent oxidations of L-histidinol to L-histidinaldehyde and then to L-histidine.</text>
</comment>
<dbReference type="Gene3D" id="3.40.50.1980">
    <property type="entry name" value="Nitrogenase molybdenum iron protein domain"/>
    <property type="match status" value="2"/>
</dbReference>
<keyword evidence="5" id="KW-0028">Amino-acid biosynthesis</keyword>
<dbReference type="FunFam" id="3.40.50.1980:FF:000001">
    <property type="entry name" value="Histidinol dehydrogenase"/>
    <property type="match status" value="1"/>
</dbReference>
<organism evidence="12 13">
    <name type="scientific">Membranihabitans marinus</name>
    <dbReference type="NCBI Taxonomy" id="1227546"/>
    <lineage>
        <taxon>Bacteria</taxon>
        <taxon>Pseudomonadati</taxon>
        <taxon>Bacteroidota</taxon>
        <taxon>Saprospiria</taxon>
        <taxon>Saprospirales</taxon>
        <taxon>Saprospiraceae</taxon>
        <taxon>Membranihabitans</taxon>
    </lineage>
</organism>
<feature type="binding site" evidence="5 9">
    <location>
        <position position="237"/>
    </location>
    <ligand>
        <name>substrate</name>
    </ligand>
</feature>
<gene>
    <name evidence="5 12" type="primary">hisD</name>
    <name evidence="12" type="ORF">KUV50_12160</name>
</gene>
<evidence type="ECO:0000256" key="6">
    <source>
        <dbReference type="PIRNR" id="PIRNR000099"/>
    </source>
</evidence>
<name>A0A953HVE5_9BACT</name>
<sequence>MKILEKLSREEAQKAVKRPAGMQGTSFAQLRNSVDQIMEQVKTRGDKALFELTEKLDGVAIHSIQVHDAEIEAAMLLIDKDLKKALRTAKRNIEKFHQSQVEEVRKVETSSGVTCWRESRPIESVGLYIPGGRAPLISTVLMLGVPAVLAGCRQIILCSPPDAHGQIHPAILYAASLCGIREVYRVGGSQAIAAMAYGTESIPKVDKIFGPGNQYVTEAKMMVQSAGTAIDMPAGPSEVLVWADDQANPDFVAADLLAQAEHGPDSQAVLICESKTFAEKVNRAVGQQKSHLSRESTIDAALEHSPIVVADRVSAIQLINDYGPEHLIIQRERHHYDLSDIQHAGSVFVGPYSPETAGDYASGTNHTLPTNGYARMHSGVSLDSFVKKITFQELTQDGLKKLSGTLQLLADAESLDAHRNAVDVRLKYLDETVNS</sequence>
<dbReference type="EC" id="1.1.1.23" evidence="5"/>
<feature type="binding site" evidence="5 9">
    <location>
        <position position="359"/>
    </location>
    <ligand>
        <name>substrate</name>
    </ligand>
</feature>
<evidence type="ECO:0000256" key="8">
    <source>
        <dbReference type="PIRSR" id="PIRSR000099-2"/>
    </source>
</evidence>
<feature type="binding site" evidence="5 9">
    <location>
        <position position="259"/>
    </location>
    <ligand>
        <name>substrate</name>
    </ligand>
</feature>
<feature type="binding site" evidence="5 8">
    <location>
        <position position="128"/>
    </location>
    <ligand>
        <name>NAD(+)</name>
        <dbReference type="ChEBI" id="CHEBI:57540"/>
    </ligand>
</feature>
<comment type="pathway">
    <text evidence="5">Amino-acid biosynthesis; L-histidine biosynthesis; L-histidine from 5-phospho-alpha-D-ribose 1-diphosphate: step 9/9.</text>
</comment>
<feature type="binding site" evidence="5 9">
    <location>
        <position position="418"/>
    </location>
    <ligand>
        <name>substrate</name>
    </ligand>
</feature>
<feature type="binding site" evidence="5 10">
    <location>
        <position position="359"/>
    </location>
    <ligand>
        <name>Zn(2+)</name>
        <dbReference type="ChEBI" id="CHEBI:29105"/>
    </ligand>
</feature>
<feature type="binding site" evidence="5 9">
    <location>
        <position position="326"/>
    </location>
    <ligand>
        <name>substrate</name>
    </ligand>
</feature>
<proteinExistence type="inferred from homology"/>
<dbReference type="InterPro" id="IPR022695">
    <property type="entry name" value="Histidinol_DH_monofunct"/>
</dbReference>
<keyword evidence="3 5" id="KW-0862">Zinc</keyword>
<dbReference type="HAMAP" id="MF_01024">
    <property type="entry name" value="HisD"/>
    <property type="match status" value="1"/>
</dbReference>
<feature type="binding site" evidence="5 8">
    <location>
        <position position="190"/>
    </location>
    <ligand>
        <name>NAD(+)</name>
        <dbReference type="ChEBI" id="CHEBI:57540"/>
    </ligand>
</feature>
<keyword evidence="5 8" id="KW-0520">NAD</keyword>
<keyword evidence="5" id="KW-0368">Histidine biosynthesis</keyword>
<dbReference type="GO" id="GO:0051287">
    <property type="term" value="F:NAD binding"/>
    <property type="evidence" value="ECO:0007669"/>
    <property type="project" value="InterPro"/>
</dbReference>
<reference evidence="12" key="1">
    <citation type="submission" date="2021-06" db="EMBL/GenBank/DDBJ databases">
        <title>44 bacteria genomes isolated from Dapeng, Shenzhen.</title>
        <authorList>
            <person name="Zheng W."/>
            <person name="Yu S."/>
            <person name="Huang Y."/>
        </authorList>
    </citation>
    <scope>NUCLEOTIDE SEQUENCE</scope>
    <source>
        <strain evidence="12">DP5N28-2</strain>
    </source>
</reference>
<feature type="binding site" evidence="5 9">
    <location>
        <position position="413"/>
    </location>
    <ligand>
        <name>substrate</name>
    </ligand>
</feature>